<gene>
    <name evidence="2" type="ORF">LCGC14_3000050</name>
</gene>
<proteinExistence type="predicted"/>
<sequence length="162" mass="17603">MEGVATPHPHNFPQDQAQTDSLKYRMAKRCVEVDGVVMPATVLADVEHARSTQVADDTPHRTACQEERFGEVAYSAVLVCCDTEEHSAVTRREMPLVLYGSHGPDTDIEAAVGSATAASHVSGARVSPLGVRQPLIQDAEVGTSRGRQAGQNERERDDHRMI</sequence>
<dbReference type="AlphaFoldDB" id="A0A0F8Z8Y3"/>
<protein>
    <submittedName>
        <fullName evidence="2">Uncharacterized protein</fullName>
    </submittedName>
</protein>
<accession>A0A0F8Z8Y3</accession>
<evidence type="ECO:0000256" key="1">
    <source>
        <dbReference type="SAM" id="MobiDB-lite"/>
    </source>
</evidence>
<feature type="region of interest" description="Disordered" evidence="1">
    <location>
        <begin position="133"/>
        <end position="162"/>
    </location>
</feature>
<organism evidence="2">
    <name type="scientific">marine sediment metagenome</name>
    <dbReference type="NCBI Taxonomy" id="412755"/>
    <lineage>
        <taxon>unclassified sequences</taxon>
        <taxon>metagenomes</taxon>
        <taxon>ecological metagenomes</taxon>
    </lineage>
</organism>
<comment type="caution">
    <text evidence="2">The sequence shown here is derived from an EMBL/GenBank/DDBJ whole genome shotgun (WGS) entry which is preliminary data.</text>
</comment>
<evidence type="ECO:0000313" key="2">
    <source>
        <dbReference type="EMBL" id="KKK62864.1"/>
    </source>
</evidence>
<feature type="compositionally biased region" description="Basic and acidic residues" evidence="1">
    <location>
        <begin position="152"/>
        <end position="162"/>
    </location>
</feature>
<reference evidence="2" key="1">
    <citation type="journal article" date="2015" name="Nature">
        <title>Complex archaea that bridge the gap between prokaryotes and eukaryotes.</title>
        <authorList>
            <person name="Spang A."/>
            <person name="Saw J.H."/>
            <person name="Jorgensen S.L."/>
            <person name="Zaremba-Niedzwiedzka K."/>
            <person name="Martijn J."/>
            <person name="Lind A.E."/>
            <person name="van Eijk R."/>
            <person name="Schleper C."/>
            <person name="Guy L."/>
            <person name="Ettema T.J."/>
        </authorList>
    </citation>
    <scope>NUCLEOTIDE SEQUENCE</scope>
</reference>
<name>A0A0F8Z8Y3_9ZZZZ</name>
<dbReference type="EMBL" id="LAZR01061792">
    <property type="protein sequence ID" value="KKK62864.1"/>
    <property type="molecule type" value="Genomic_DNA"/>
</dbReference>